<comment type="caution">
    <text evidence="2">The sequence shown here is derived from an EMBL/GenBank/DDBJ whole genome shotgun (WGS) entry which is preliminary data.</text>
</comment>
<evidence type="ECO:0000313" key="2">
    <source>
        <dbReference type="EMBL" id="KAH0781202.1"/>
    </source>
</evidence>
<proteinExistence type="predicted"/>
<feature type="compositionally biased region" description="Basic and acidic residues" evidence="1">
    <location>
        <begin position="213"/>
        <end position="224"/>
    </location>
</feature>
<feature type="compositionally biased region" description="Basic and acidic residues" evidence="1">
    <location>
        <begin position="162"/>
        <end position="173"/>
    </location>
</feature>
<reference evidence="2 3" key="1">
    <citation type="journal article" date="2021" name="bioRxiv">
        <title>Chromosome-scale and haplotype-resolved genome assembly of a tetraploid potato cultivar.</title>
        <authorList>
            <person name="Sun H."/>
            <person name="Jiao W.-B."/>
            <person name="Krause K."/>
            <person name="Campoy J.A."/>
            <person name="Goel M."/>
            <person name="Folz-Donahue K."/>
            <person name="Kukat C."/>
            <person name="Huettel B."/>
            <person name="Schneeberger K."/>
        </authorList>
    </citation>
    <scope>NUCLEOTIDE SEQUENCE [LARGE SCALE GENOMIC DNA]</scope>
    <source>
        <strain evidence="2">SolTubOtavaFocal</strain>
        <tissue evidence="2">Leaves</tissue>
    </source>
</reference>
<feature type="compositionally biased region" description="Basic and acidic residues" evidence="1">
    <location>
        <begin position="183"/>
        <end position="197"/>
    </location>
</feature>
<dbReference type="EMBL" id="JAIVGD010000001">
    <property type="protein sequence ID" value="KAH0781202.1"/>
    <property type="molecule type" value="Genomic_DNA"/>
</dbReference>
<feature type="compositionally biased region" description="Polar residues" evidence="1">
    <location>
        <begin position="141"/>
        <end position="150"/>
    </location>
</feature>
<evidence type="ECO:0000313" key="3">
    <source>
        <dbReference type="Proteomes" id="UP000826656"/>
    </source>
</evidence>
<evidence type="ECO:0000256" key="1">
    <source>
        <dbReference type="SAM" id="MobiDB-lite"/>
    </source>
</evidence>
<protein>
    <submittedName>
        <fullName evidence="2">Uncharacterized protein</fullName>
    </submittedName>
</protein>
<feature type="compositionally biased region" description="Basic and acidic residues" evidence="1">
    <location>
        <begin position="86"/>
        <end position="98"/>
    </location>
</feature>
<name>A0ABQ7WMJ6_SOLTU</name>
<organism evidence="2 3">
    <name type="scientific">Solanum tuberosum</name>
    <name type="common">Potato</name>
    <dbReference type="NCBI Taxonomy" id="4113"/>
    <lineage>
        <taxon>Eukaryota</taxon>
        <taxon>Viridiplantae</taxon>
        <taxon>Streptophyta</taxon>
        <taxon>Embryophyta</taxon>
        <taxon>Tracheophyta</taxon>
        <taxon>Spermatophyta</taxon>
        <taxon>Magnoliopsida</taxon>
        <taxon>eudicotyledons</taxon>
        <taxon>Gunneridae</taxon>
        <taxon>Pentapetalae</taxon>
        <taxon>asterids</taxon>
        <taxon>lamiids</taxon>
        <taxon>Solanales</taxon>
        <taxon>Solanaceae</taxon>
        <taxon>Solanoideae</taxon>
        <taxon>Solaneae</taxon>
        <taxon>Solanum</taxon>
    </lineage>
</organism>
<feature type="region of interest" description="Disordered" evidence="1">
    <location>
        <begin position="1"/>
        <end position="27"/>
    </location>
</feature>
<accession>A0ABQ7WMJ6</accession>
<dbReference type="Proteomes" id="UP000826656">
    <property type="component" value="Unassembled WGS sequence"/>
</dbReference>
<feature type="region of interest" description="Disordered" evidence="1">
    <location>
        <begin position="72"/>
        <end position="98"/>
    </location>
</feature>
<gene>
    <name evidence="2" type="ORF">KY290_000800</name>
</gene>
<keyword evidence="3" id="KW-1185">Reference proteome</keyword>
<sequence length="224" mass="25418">MARRKEEQLNTIEQNRQKQEQQPLMHKGHARILSSREVLGDLGNWNIVKNKRSSPVNTNLPITEVDNKFDSLAQEGDTNNGEDDNMTNKDKASVHVGESTKDWINKSFGLVRQDEKEKQKEQVGNHNNENLIVESAQQNLMGTKGSGNEQDSNEKVIPSVESDGKSANTREKYQNSNNNDSPDYIKIHEINSQSKEEEKEELSNNSPISITSHHKEGRTENKKL</sequence>
<feature type="region of interest" description="Disordered" evidence="1">
    <location>
        <begin position="141"/>
        <end position="224"/>
    </location>
</feature>